<proteinExistence type="predicted"/>
<sequence>MSMRATKLIAKIHIAKVQLGLDDNAYRALLESCTGKASCKEMTDRELRGVLREFERRGWKPAPPKPEAPPVGIEIPPGSRWMARPSNWDDPEKRGMYAKIYAMICANKIHDWSWGYVRGTAKKMFEKTRGDVVLEFLSVAELHKLTSALAIHSWRLKQRPA</sequence>
<comment type="caution">
    <text evidence="1">The sequence shown here is derived from an EMBL/GenBank/DDBJ whole genome shotgun (WGS) entry which is preliminary data.</text>
</comment>
<accession>A0ABQ0C970</accession>
<dbReference type="EMBL" id="BAAFGK010000004">
    <property type="protein sequence ID" value="GAB0057438.1"/>
    <property type="molecule type" value="Genomic_DNA"/>
</dbReference>
<keyword evidence="2" id="KW-1185">Reference proteome</keyword>
<reference evidence="1 2" key="1">
    <citation type="submission" date="2024-05" db="EMBL/GenBank/DDBJ databases">
        <authorList>
            <consortium name="Candidatus Magnetaquicoccaceae bacterium FCR-1 genome sequencing consortium"/>
            <person name="Shimoshige H."/>
            <person name="Shimamura S."/>
            <person name="Taoka A."/>
            <person name="Kobayashi H."/>
            <person name="Maekawa T."/>
        </authorList>
    </citation>
    <scope>NUCLEOTIDE SEQUENCE [LARGE SCALE GENOMIC DNA]</scope>
    <source>
        <strain evidence="1 2">FCR-1</strain>
    </source>
</reference>
<dbReference type="RefSeq" id="WP_420905129.1">
    <property type="nucleotide sequence ID" value="NZ_BAAFGK010000004.1"/>
</dbReference>
<evidence type="ECO:0000313" key="2">
    <source>
        <dbReference type="Proteomes" id="UP001628193"/>
    </source>
</evidence>
<dbReference type="InterPro" id="IPR009363">
    <property type="entry name" value="Phage_Mu_Gp16"/>
</dbReference>
<dbReference type="Pfam" id="PF06252">
    <property type="entry name" value="GemA"/>
    <property type="match status" value="1"/>
</dbReference>
<evidence type="ECO:0008006" key="3">
    <source>
        <dbReference type="Google" id="ProtNLM"/>
    </source>
</evidence>
<dbReference type="Proteomes" id="UP001628193">
    <property type="component" value="Unassembled WGS sequence"/>
</dbReference>
<reference evidence="1 2" key="2">
    <citation type="submission" date="2024-09" db="EMBL/GenBank/DDBJ databases">
        <title>Draft genome sequence of Candidatus Magnetaquicoccaceae bacterium FCR-1.</title>
        <authorList>
            <person name="Shimoshige H."/>
            <person name="Shimamura S."/>
            <person name="Taoka A."/>
            <person name="Kobayashi H."/>
            <person name="Maekawa T."/>
        </authorList>
    </citation>
    <scope>NUCLEOTIDE SEQUENCE [LARGE SCALE GENOMIC DNA]</scope>
    <source>
        <strain evidence="1 2">FCR-1</strain>
    </source>
</reference>
<protein>
    <recommendedName>
        <fullName evidence="3">Mu-like prophage protein gp16</fullName>
    </recommendedName>
</protein>
<organism evidence="1 2">
    <name type="scientific">Candidatus Magnetaquiglobus chichijimensis</name>
    <dbReference type="NCBI Taxonomy" id="3141448"/>
    <lineage>
        <taxon>Bacteria</taxon>
        <taxon>Pseudomonadati</taxon>
        <taxon>Pseudomonadota</taxon>
        <taxon>Magnetococcia</taxon>
        <taxon>Magnetococcales</taxon>
        <taxon>Candidatus Magnetaquicoccaceae</taxon>
        <taxon>Candidatus Magnetaquiglobus</taxon>
    </lineage>
</organism>
<name>A0ABQ0C970_9PROT</name>
<evidence type="ECO:0000313" key="1">
    <source>
        <dbReference type="EMBL" id="GAB0057438.1"/>
    </source>
</evidence>
<gene>
    <name evidence="1" type="ORF">SIID45300_01766</name>
</gene>